<dbReference type="InterPro" id="IPR001100">
    <property type="entry name" value="Pyr_nuc-diS_OxRdtase"/>
</dbReference>
<dbReference type="GO" id="GO:0016491">
    <property type="term" value="F:oxidoreductase activity"/>
    <property type="evidence" value="ECO:0007669"/>
    <property type="project" value="InterPro"/>
</dbReference>
<evidence type="ECO:0000259" key="6">
    <source>
        <dbReference type="Pfam" id="PF02852"/>
    </source>
</evidence>
<dbReference type="InterPro" id="IPR004099">
    <property type="entry name" value="Pyr_nucl-diS_OxRdtase_dimer"/>
</dbReference>
<evidence type="ECO:0000313" key="8">
    <source>
        <dbReference type="EMBL" id="MXP65134.1"/>
    </source>
</evidence>
<dbReference type="SUPFAM" id="SSF55424">
    <property type="entry name" value="FAD/NAD-linked reductases, dimerisation (C-terminal) domain"/>
    <property type="match status" value="1"/>
</dbReference>
<feature type="binding site" evidence="4">
    <location>
        <position position="264"/>
    </location>
    <ligand>
        <name>NAD(+)</name>
        <dbReference type="ChEBI" id="CHEBI:57540"/>
    </ligand>
</feature>
<dbReference type="SUPFAM" id="SSF51905">
    <property type="entry name" value="FAD/NAD(P)-binding domain"/>
    <property type="match status" value="1"/>
</dbReference>
<dbReference type="Pfam" id="PF07992">
    <property type="entry name" value="Pyr_redox_2"/>
    <property type="match status" value="1"/>
</dbReference>
<gene>
    <name evidence="8" type="ORF">E0493_17445</name>
</gene>
<evidence type="ECO:0000256" key="3">
    <source>
        <dbReference type="ARBA" id="ARBA00022827"/>
    </source>
</evidence>
<keyword evidence="3 4" id="KW-0274">FAD</keyword>
<evidence type="ECO:0000313" key="9">
    <source>
        <dbReference type="Proteomes" id="UP000460715"/>
    </source>
</evidence>
<evidence type="ECO:0000256" key="5">
    <source>
        <dbReference type="PIRSR" id="PIRSR000350-4"/>
    </source>
</evidence>
<dbReference type="PRINTS" id="PR00411">
    <property type="entry name" value="PNDRDTASEI"/>
</dbReference>
<keyword evidence="4" id="KW-0547">Nucleotide-binding</keyword>
<dbReference type="PANTHER" id="PTHR43014:SF5">
    <property type="entry name" value="GLUTATHIONE REDUCTASE (NADPH)"/>
    <property type="match status" value="1"/>
</dbReference>
<reference evidence="8 9" key="1">
    <citation type="submission" date="2019-03" db="EMBL/GenBank/DDBJ databases">
        <title>Roseomonas sp. a novel Roseomonas species isolated from Sea whip Gorgonian.</title>
        <authorList>
            <person name="Li F."/>
            <person name="Pan X."/>
            <person name="Huang S."/>
            <person name="Li Z."/>
            <person name="Meng B."/>
        </authorList>
    </citation>
    <scope>NUCLEOTIDE SEQUENCE [LARGE SCALE GENOMIC DNA]</scope>
    <source>
        <strain evidence="8 9">M0104</strain>
    </source>
</reference>
<sequence length="451" mass="48058">MAQSDPLDLIVLGSGVAGSSVATRCASAGWRVALAEAREFGGTCALRGCEPKKVFWTLAEAVDRARRLAPKGVAGGEAVRLDWGAAQRFKHSFTDPVPEHSEASLRDAGVEVLHGEARFVAPDAVEAAGRRLAFRHTVIATGAHPAKLPIEGAELLATSDEFLALERLPQRMVMVGGGYISFECAHLAARGGAEVTLLHANDEPLAHFDQDLVRRLVAHTRALGVTVKLGCKVSAIRRQGDGTLQVECENGERVTAEMAVHGLGRRPALESLDLEAGEVAVEKGRLRLDRHLRSASNPRVFAAGDAAQQGPALTPVAGHDAGVVARNLLEGCRSEPDYSVVPSVVFTIPPMAMVGMTEAQAREQRRDFELKQGDMASFQSVRRTGEDTAAYKLLLEPDSGHVLGAHLLAPEAPEVMNLFAFAMRFGVPAAELRAMMTAYPSFGSNLSAMLG</sequence>
<accession>A0A845BGG5</accession>
<protein>
    <submittedName>
        <fullName evidence="8">NAD(P)/FAD-dependent oxidoreductase</fullName>
    </submittedName>
</protein>
<dbReference type="Gene3D" id="3.30.390.30">
    <property type="match status" value="1"/>
</dbReference>
<dbReference type="PRINTS" id="PR00368">
    <property type="entry name" value="FADPNR"/>
</dbReference>
<feature type="domain" description="FAD/NAD(P)-binding" evidence="7">
    <location>
        <begin position="8"/>
        <end position="320"/>
    </location>
</feature>
<comment type="caution">
    <text evidence="8">The sequence shown here is derived from an EMBL/GenBank/DDBJ whole genome shotgun (WGS) entry which is preliminary data.</text>
</comment>
<evidence type="ECO:0000259" key="7">
    <source>
        <dbReference type="Pfam" id="PF07992"/>
    </source>
</evidence>
<evidence type="ECO:0000256" key="4">
    <source>
        <dbReference type="PIRSR" id="PIRSR000350-3"/>
    </source>
</evidence>
<dbReference type="GO" id="GO:0000166">
    <property type="term" value="F:nucleotide binding"/>
    <property type="evidence" value="ECO:0007669"/>
    <property type="project" value="UniProtKB-KW"/>
</dbReference>
<evidence type="ECO:0000256" key="2">
    <source>
        <dbReference type="ARBA" id="ARBA00022630"/>
    </source>
</evidence>
<keyword evidence="2" id="KW-0285">Flavoprotein</keyword>
<dbReference type="AlphaFoldDB" id="A0A845BGG5"/>
<feature type="disulfide bond" description="Redox-active" evidence="5">
    <location>
        <begin position="44"/>
        <end position="49"/>
    </location>
</feature>
<feature type="binding site" evidence="4">
    <location>
        <begin position="176"/>
        <end position="183"/>
    </location>
    <ligand>
        <name>NAD(+)</name>
        <dbReference type="ChEBI" id="CHEBI:57540"/>
    </ligand>
</feature>
<keyword evidence="9" id="KW-1185">Reference proteome</keyword>
<dbReference type="PANTHER" id="PTHR43014">
    <property type="entry name" value="MERCURIC REDUCTASE"/>
    <property type="match status" value="1"/>
</dbReference>
<comment type="cofactor">
    <cofactor evidence="4">
        <name>FAD</name>
        <dbReference type="ChEBI" id="CHEBI:57692"/>
    </cofactor>
    <text evidence="4">Binds 1 FAD per subunit.</text>
</comment>
<dbReference type="InterPro" id="IPR036188">
    <property type="entry name" value="FAD/NAD-bd_sf"/>
</dbReference>
<dbReference type="Proteomes" id="UP000460715">
    <property type="component" value="Unassembled WGS sequence"/>
</dbReference>
<dbReference type="OrthoDB" id="4763248at2"/>
<feature type="binding site" evidence="4">
    <location>
        <position position="305"/>
    </location>
    <ligand>
        <name>NAD(+)</name>
        <dbReference type="ChEBI" id="CHEBI:57540"/>
    </ligand>
</feature>
<name>A0A845BGG5_9PROT</name>
<feature type="domain" description="Pyridine nucleotide-disulphide oxidoreductase dimerisation" evidence="6">
    <location>
        <begin position="341"/>
        <end position="446"/>
    </location>
</feature>
<dbReference type="RefSeq" id="WP_160938542.1">
    <property type="nucleotide sequence ID" value="NZ_SNVJ01000018.1"/>
</dbReference>
<comment type="similarity">
    <text evidence="1">Belongs to the class-I pyridine nucleotide-disulfide oxidoreductase family.</text>
</comment>
<feature type="binding site" evidence="4">
    <location>
        <position position="53"/>
    </location>
    <ligand>
        <name>FAD</name>
        <dbReference type="ChEBI" id="CHEBI:57692"/>
    </ligand>
</feature>
<proteinExistence type="inferred from homology"/>
<dbReference type="Gene3D" id="3.50.50.60">
    <property type="entry name" value="FAD/NAD(P)-binding domain"/>
    <property type="match status" value="2"/>
</dbReference>
<dbReference type="PIRSF" id="PIRSF000350">
    <property type="entry name" value="Mercury_reductase_MerA"/>
    <property type="match status" value="1"/>
</dbReference>
<organism evidence="8 9">
    <name type="scientific">Teichococcus coralli</name>
    <dbReference type="NCBI Taxonomy" id="2545983"/>
    <lineage>
        <taxon>Bacteria</taxon>
        <taxon>Pseudomonadati</taxon>
        <taxon>Pseudomonadota</taxon>
        <taxon>Alphaproteobacteria</taxon>
        <taxon>Acetobacterales</taxon>
        <taxon>Roseomonadaceae</taxon>
        <taxon>Roseomonas</taxon>
    </lineage>
</organism>
<evidence type="ECO:0000256" key="1">
    <source>
        <dbReference type="ARBA" id="ARBA00007532"/>
    </source>
</evidence>
<dbReference type="InterPro" id="IPR023753">
    <property type="entry name" value="FAD/NAD-binding_dom"/>
</dbReference>
<dbReference type="Pfam" id="PF02852">
    <property type="entry name" value="Pyr_redox_dim"/>
    <property type="match status" value="1"/>
</dbReference>
<keyword evidence="4" id="KW-0520">NAD</keyword>
<dbReference type="InterPro" id="IPR016156">
    <property type="entry name" value="FAD/NAD-linked_Rdtase_dimer_sf"/>
</dbReference>
<dbReference type="EMBL" id="SNVJ01000018">
    <property type="protein sequence ID" value="MXP65134.1"/>
    <property type="molecule type" value="Genomic_DNA"/>
</dbReference>